<proteinExistence type="predicted"/>
<accession>A0A7I7KWC6</accession>
<protein>
    <submittedName>
        <fullName evidence="1">Uncharacterized protein</fullName>
    </submittedName>
</protein>
<dbReference type="Proteomes" id="UP000465866">
    <property type="component" value="Chromosome"/>
</dbReference>
<name>A0A7I7KWC6_9MYCO</name>
<gene>
    <name evidence="1" type="ORF">MCOO_18960</name>
</gene>
<dbReference type="RefSeq" id="WP_163776115.1">
    <property type="nucleotide sequence ID" value="NZ_AP022569.1"/>
</dbReference>
<reference evidence="1 2" key="1">
    <citation type="journal article" date="2019" name="Emerg. Microbes Infect.">
        <title>Comprehensive subspecies identification of 175 nontuberculous mycobacteria species based on 7547 genomic profiles.</title>
        <authorList>
            <person name="Matsumoto Y."/>
            <person name="Kinjo T."/>
            <person name="Motooka D."/>
            <person name="Nabeya D."/>
            <person name="Jung N."/>
            <person name="Uechi K."/>
            <person name="Horii T."/>
            <person name="Iida T."/>
            <person name="Fujita J."/>
            <person name="Nakamura S."/>
        </authorList>
    </citation>
    <scope>NUCLEOTIDE SEQUENCE [LARGE SCALE GENOMIC DNA]</scope>
    <source>
        <strain evidence="1 2">JCM 12404</strain>
    </source>
</reference>
<dbReference type="AlphaFoldDB" id="A0A7I7KWC6"/>
<dbReference type="EMBL" id="AP022569">
    <property type="protein sequence ID" value="BBX45881.1"/>
    <property type="molecule type" value="Genomic_DNA"/>
</dbReference>
<organism evidence="1 2">
    <name type="scientific">Mycobacterium cookii</name>
    <dbReference type="NCBI Taxonomy" id="1775"/>
    <lineage>
        <taxon>Bacteria</taxon>
        <taxon>Bacillati</taxon>
        <taxon>Actinomycetota</taxon>
        <taxon>Actinomycetes</taxon>
        <taxon>Mycobacteriales</taxon>
        <taxon>Mycobacteriaceae</taxon>
        <taxon>Mycobacterium</taxon>
    </lineage>
</organism>
<evidence type="ECO:0000313" key="2">
    <source>
        <dbReference type="Proteomes" id="UP000465866"/>
    </source>
</evidence>
<sequence>MSPAVTFDDAELVAIALAFLGSAYASRNFTEWPIDRRLDAYLRREEMRSLADDGTIFAALLDRVMANISCASVSGALGPDD</sequence>
<evidence type="ECO:0000313" key="1">
    <source>
        <dbReference type="EMBL" id="BBX45881.1"/>
    </source>
</evidence>
<dbReference type="KEGG" id="mcoo:MCOO_18960"/>
<keyword evidence="2" id="KW-1185">Reference proteome</keyword>